<keyword evidence="6" id="KW-0677">Repeat</keyword>
<evidence type="ECO:0000256" key="17">
    <source>
        <dbReference type="SAM" id="MobiDB-lite"/>
    </source>
</evidence>
<dbReference type="SMART" id="SM00225">
    <property type="entry name" value="BTB"/>
    <property type="match status" value="1"/>
</dbReference>
<dbReference type="InterPro" id="IPR011333">
    <property type="entry name" value="SKP1/BTB/POZ_sf"/>
</dbReference>
<evidence type="ECO:0000256" key="7">
    <source>
        <dbReference type="ARBA" id="ARBA00022763"/>
    </source>
</evidence>
<protein>
    <recommendedName>
        <fullName evidence="14">Structure-specific endonuclease subunit SLX4</fullName>
    </recommendedName>
    <alternativeName>
        <fullName evidence="16">BTB/POZ domain-containing protein 12</fullName>
    </alternativeName>
</protein>
<dbReference type="SUPFAM" id="SSF54695">
    <property type="entry name" value="POZ domain"/>
    <property type="match status" value="1"/>
</dbReference>
<feature type="domain" description="BTB" evidence="18">
    <location>
        <begin position="528"/>
        <end position="602"/>
    </location>
</feature>
<feature type="region of interest" description="Disordered" evidence="17">
    <location>
        <begin position="671"/>
        <end position="793"/>
    </location>
</feature>
<dbReference type="EMBL" id="SWLE01000021">
    <property type="protein sequence ID" value="TNM85477.1"/>
    <property type="molecule type" value="Genomic_DNA"/>
</dbReference>
<dbReference type="PROSITE" id="PS50097">
    <property type="entry name" value="BTB"/>
    <property type="match status" value="1"/>
</dbReference>
<proteinExistence type="inferred from homology"/>
<feature type="compositionally biased region" description="Low complexity" evidence="17">
    <location>
        <begin position="947"/>
        <end position="963"/>
    </location>
</feature>
<feature type="compositionally biased region" description="Basic and acidic residues" evidence="17">
    <location>
        <begin position="635"/>
        <end position="650"/>
    </location>
</feature>
<dbReference type="GO" id="GO:0008270">
    <property type="term" value="F:zinc ion binding"/>
    <property type="evidence" value="ECO:0007669"/>
    <property type="project" value="UniProtKB-KW"/>
</dbReference>
<keyword evidence="13" id="KW-0539">Nucleus</keyword>
<evidence type="ECO:0000256" key="1">
    <source>
        <dbReference type="ARBA" id="ARBA00004123"/>
    </source>
</evidence>
<comment type="similarity">
    <text evidence="2">Belongs to the SLX4 family.</text>
</comment>
<keyword evidence="5" id="KW-0479">Metal-binding</keyword>
<evidence type="ECO:0000256" key="11">
    <source>
        <dbReference type="ARBA" id="ARBA00023172"/>
    </source>
</evidence>
<keyword evidence="11" id="KW-0233">DNA recombination</keyword>
<comment type="subcellular location">
    <subcellularLocation>
        <location evidence="1">Nucleus</location>
    </subcellularLocation>
</comment>
<dbReference type="InterPro" id="IPR013087">
    <property type="entry name" value="Znf_C2H2_type"/>
</dbReference>
<feature type="region of interest" description="Disordered" evidence="17">
    <location>
        <begin position="924"/>
        <end position="968"/>
    </location>
</feature>
<evidence type="ECO:0000256" key="12">
    <source>
        <dbReference type="ARBA" id="ARBA00023204"/>
    </source>
</evidence>
<reference evidence="19 20" key="1">
    <citation type="submission" date="2019-04" db="EMBL/GenBank/DDBJ databases">
        <title>The sequence and de novo assembly of Takifugu bimaculatus genome using PacBio and Hi-C technologies.</title>
        <authorList>
            <person name="Xu P."/>
            <person name="Liu B."/>
            <person name="Zhou Z."/>
        </authorList>
    </citation>
    <scope>NUCLEOTIDE SEQUENCE [LARGE SCALE GENOMIC DNA]</scope>
    <source>
        <strain evidence="19">TB-2018</strain>
        <tissue evidence="19">Muscle</tissue>
    </source>
</reference>
<feature type="compositionally biased region" description="Pro residues" evidence="17">
    <location>
        <begin position="930"/>
        <end position="941"/>
    </location>
</feature>
<evidence type="ECO:0000256" key="6">
    <source>
        <dbReference type="ARBA" id="ARBA00022737"/>
    </source>
</evidence>
<evidence type="ECO:0000256" key="3">
    <source>
        <dbReference type="ARBA" id="ARBA00022499"/>
    </source>
</evidence>
<organism evidence="19 20">
    <name type="scientific">Takifugu bimaculatus</name>
    <dbReference type="NCBI Taxonomy" id="433685"/>
    <lineage>
        <taxon>Eukaryota</taxon>
        <taxon>Metazoa</taxon>
        <taxon>Chordata</taxon>
        <taxon>Craniata</taxon>
        <taxon>Vertebrata</taxon>
        <taxon>Euteleostomi</taxon>
        <taxon>Actinopterygii</taxon>
        <taxon>Neopterygii</taxon>
        <taxon>Teleostei</taxon>
        <taxon>Neoteleostei</taxon>
        <taxon>Acanthomorphata</taxon>
        <taxon>Eupercaria</taxon>
        <taxon>Tetraodontiformes</taxon>
        <taxon>Tetradontoidea</taxon>
        <taxon>Tetraodontidae</taxon>
        <taxon>Takifugu</taxon>
    </lineage>
</organism>
<gene>
    <name evidence="19" type="ORF">fugu_007748</name>
</gene>
<keyword evidence="3" id="KW-1017">Isopeptide bond</keyword>
<evidence type="ECO:0000313" key="20">
    <source>
        <dbReference type="Proteomes" id="UP000516260"/>
    </source>
</evidence>
<evidence type="ECO:0000256" key="10">
    <source>
        <dbReference type="ARBA" id="ARBA00022843"/>
    </source>
</evidence>
<keyword evidence="12" id="KW-0234">DNA repair</keyword>
<dbReference type="InterPro" id="IPR000210">
    <property type="entry name" value="BTB/POZ_dom"/>
</dbReference>
<dbReference type="GO" id="GO:0006281">
    <property type="term" value="P:DNA repair"/>
    <property type="evidence" value="ECO:0007669"/>
    <property type="project" value="UniProtKB-KW"/>
</dbReference>
<comment type="subunit">
    <text evidence="15">Forms a heterodimer with SLX1A/GIYD1. Interacts with ERCC4/XPF; catalytic subunit of the ERCC4-ERCC1 endonuclease. Interacts with MUS81; catalytic subunit of the MUS81-EME1 endonuclease. Interacts with MSH2; component of the MSH2-MSH3 mismatch repair complex. Interacts with TERF2-TERF2IP. Interacts with PLK1 and SLX4IP.</text>
</comment>
<feature type="region of interest" description="Disordered" evidence="17">
    <location>
        <begin position="278"/>
        <end position="307"/>
    </location>
</feature>
<evidence type="ECO:0000256" key="14">
    <source>
        <dbReference type="ARBA" id="ARBA00029496"/>
    </source>
</evidence>
<feature type="compositionally biased region" description="Basic residues" evidence="17">
    <location>
        <begin position="289"/>
        <end position="306"/>
    </location>
</feature>
<name>A0A4Z2AZV2_9TELE</name>
<feature type="compositionally biased region" description="Basic and acidic residues" evidence="17">
    <location>
        <begin position="26"/>
        <end position="48"/>
    </location>
</feature>
<keyword evidence="8" id="KW-0863">Zinc-finger</keyword>
<evidence type="ECO:0000256" key="9">
    <source>
        <dbReference type="ARBA" id="ARBA00022833"/>
    </source>
</evidence>
<keyword evidence="9" id="KW-0862">Zinc</keyword>
<dbReference type="FunFam" id="3.30.710.10:FF:000116">
    <property type="entry name" value="SLX4 structure-specific endonuclease subunit"/>
    <property type="match status" value="1"/>
</dbReference>
<dbReference type="GO" id="GO:0000712">
    <property type="term" value="P:resolution of meiotic recombination intermediates"/>
    <property type="evidence" value="ECO:0007669"/>
    <property type="project" value="TreeGrafter"/>
</dbReference>
<keyword evidence="10" id="KW-0832">Ubl conjugation</keyword>
<feature type="region of interest" description="Disordered" evidence="17">
    <location>
        <begin position="21"/>
        <end position="72"/>
    </location>
</feature>
<accession>A0A4Z2AZV2</accession>
<feature type="compositionally biased region" description="Basic and acidic residues" evidence="17">
    <location>
        <begin position="673"/>
        <end position="683"/>
    </location>
</feature>
<dbReference type="Proteomes" id="UP000516260">
    <property type="component" value="Chromosome 8"/>
</dbReference>
<feature type="region of interest" description="Disordered" evidence="17">
    <location>
        <begin position="630"/>
        <end position="650"/>
    </location>
</feature>
<dbReference type="AlphaFoldDB" id="A0A4Z2AZV2"/>
<dbReference type="GO" id="GO:0090656">
    <property type="term" value="P:t-circle formation"/>
    <property type="evidence" value="ECO:0007669"/>
    <property type="project" value="UniProtKB-ARBA"/>
</dbReference>
<dbReference type="GO" id="GO:0032206">
    <property type="term" value="P:positive regulation of telomere maintenance"/>
    <property type="evidence" value="ECO:0007669"/>
    <property type="project" value="UniProtKB-ARBA"/>
</dbReference>
<keyword evidence="7" id="KW-0227">DNA damage</keyword>
<evidence type="ECO:0000259" key="18">
    <source>
        <dbReference type="PROSITE" id="PS50097"/>
    </source>
</evidence>
<dbReference type="Gene3D" id="3.30.710.10">
    <property type="entry name" value="Potassium Channel Kv1.1, Chain A"/>
    <property type="match status" value="1"/>
</dbReference>
<evidence type="ECO:0000256" key="4">
    <source>
        <dbReference type="ARBA" id="ARBA00022553"/>
    </source>
</evidence>
<dbReference type="PANTHER" id="PTHR21541">
    <property type="entry name" value="BTB POZ DOMAIN CONTAINING 12"/>
    <property type="match status" value="1"/>
</dbReference>
<dbReference type="GO" id="GO:0033557">
    <property type="term" value="C:Slx1-Slx4 complex"/>
    <property type="evidence" value="ECO:0007669"/>
    <property type="project" value="TreeGrafter"/>
</dbReference>
<evidence type="ECO:0000256" key="13">
    <source>
        <dbReference type="ARBA" id="ARBA00023242"/>
    </source>
</evidence>
<dbReference type="Pfam" id="PF00651">
    <property type="entry name" value="BTB"/>
    <property type="match status" value="1"/>
</dbReference>
<evidence type="ECO:0000313" key="19">
    <source>
        <dbReference type="EMBL" id="TNM85477.1"/>
    </source>
</evidence>
<evidence type="ECO:0000256" key="5">
    <source>
        <dbReference type="ARBA" id="ARBA00022723"/>
    </source>
</evidence>
<evidence type="ECO:0000256" key="16">
    <source>
        <dbReference type="ARBA" id="ARBA00076095"/>
    </source>
</evidence>
<evidence type="ECO:0000256" key="8">
    <source>
        <dbReference type="ARBA" id="ARBA00022771"/>
    </source>
</evidence>
<dbReference type="Pfam" id="PF12874">
    <property type="entry name" value="zf-met"/>
    <property type="match status" value="1"/>
</dbReference>
<evidence type="ECO:0000256" key="15">
    <source>
        <dbReference type="ARBA" id="ARBA00064578"/>
    </source>
</evidence>
<sequence>MSTIMDDSCQDFVEVCSKLLKPARKKQGEPRQQRKAEKQAPRLSGDAKGKRKHNKDGNSGPRGAGAQPVGAPAEAILGVVGGGHGLKSEEASRVEGGWTAKDKVLQRMQEFKRTSPQKMVHTNNNPTLDVDCVPPPTLMKHKGSPEPFSSNGHLEPEDSDEALALQLQEELDREAVRAQAGDLMDGGLFFCHICNKDLTHMTPAGRTQHVNRCLDESEGSASVPPLPSSSAVPNCPICGKRFKSPKSHSAHLKRCSSDMGVSPAELLQALHRQAEERQNAHALAETVPTKRKGSSRTGVRAKKPRKKAEVLDEKTMVALALSSSLYEQEREAERALQPEPAASRTSIPALTWMSDTGKGKKKKRALPRPPPLLLVQEVEAALTRLQERASALLLCNRPPSPPTPPRCPSSLPGWSGCSPPLAEELAAGRPRPPVGPLHPRSQGVLHDLGRCNNVQNTSLVPSGFVQEEPEDQADLCTSDFPHTNSAANQARRQTGQLRGQDHSGSLRSVAFSCLSSDLGSMVNNPQLSDVQLQVDSGDVYFAHSFMLYARCPLLVEMVHENGFGVQEEGMPAAQRILISDIPGQAVFALLQYLYTAHFSIPPSLRLHVLELASRFDLKQLAQLCELTQEEAASQGHDEDTANRENADSQKDEAFSDLLRSMWNEEDEDIEAAAGDKGHDREKSAEEDEDFTAGDGEICEERVNEKELEEIYEFAATQRKKDEESESPGQQRDCEPEGFLPKHKSQSRCGLSTDLSPDRQQKKKEPELIVLSDSSSPSPDSPLPHYTQIRPYPSKSNMGFKKLAGVECSPDCPTADQSPLDCSPELSWLIPSTPVQHSKITSSSSTQTRSSIFRMQLFPKSDASAPFFSSPDSAGAFTRICSVEGDVLEAASVCGWKTVETAVGRSLLGNRRMQVQAPAVGSRHPVLMRVHPPPRPAAPNQPPTVQAQTVSSPQASSRSPPQLSTSLLDPNTWDRWEEEEEEEEVLPLSQRINPSARLQTPVSRQKRRRALVPITPMPHYSDMDTPELKNKLNRSVCSRFYPHAVGMTSPWPGRRRQTNRSLLRAGSASGLYRSAR</sequence>
<comment type="caution">
    <text evidence="19">The sequence shown here is derived from an EMBL/GenBank/DDBJ whole genome shotgun (WGS) entry which is preliminary data.</text>
</comment>
<feature type="compositionally biased region" description="Basic and acidic residues" evidence="17">
    <location>
        <begin position="755"/>
        <end position="766"/>
    </location>
</feature>
<keyword evidence="20" id="KW-1185">Reference proteome</keyword>
<keyword evidence="4" id="KW-0597">Phosphoprotein</keyword>
<evidence type="ECO:0000256" key="2">
    <source>
        <dbReference type="ARBA" id="ARBA00006661"/>
    </source>
</evidence>
<dbReference type="PANTHER" id="PTHR21541:SF3">
    <property type="entry name" value="STRUCTURE-SPECIFIC ENDONUCLEASE SUBUNIT SLX4"/>
    <property type="match status" value="1"/>
</dbReference>